<accession>A0ABS1N6E4</accession>
<gene>
    <name evidence="1" type="ORF">JK363_02190</name>
</gene>
<proteinExistence type="predicted"/>
<protein>
    <recommendedName>
        <fullName evidence="3">DUF1963 domain-containing protein</fullName>
    </recommendedName>
</protein>
<keyword evidence="2" id="KW-1185">Reference proteome</keyword>
<comment type="caution">
    <text evidence="1">The sequence shown here is derived from an EMBL/GenBank/DDBJ whole genome shotgun (WGS) entry which is preliminary data.</text>
</comment>
<organism evidence="1 2">
    <name type="scientific">Streptomyces coffeae</name>
    <dbReference type="NCBI Taxonomy" id="621382"/>
    <lineage>
        <taxon>Bacteria</taxon>
        <taxon>Bacillati</taxon>
        <taxon>Actinomycetota</taxon>
        <taxon>Actinomycetes</taxon>
        <taxon>Kitasatosporales</taxon>
        <taxon>Streptomycetaceae</taxon>
        <taxon>Streptomyces</taxon>
    </lineage>
</organism>
<dbReference type="RefSeq" id="WP_201870765.1">
    <property type="nucleotide sequence ID" value="NZ_JAERRF010000001.1"/>
</dbReference>
<name>A0ABS1N6E4_9ACTN</name>
<reference evidence="1 2" key="1">
    <citation type="submission" date="2021-01" db="EMBL/GenBank/DDBJ databases">
        <title>WGS of actinomycetes isolated from Thailand.</title>
        <authorList>
            <person name="Thawai C."/>
        </authorList>
    </citation>
    <scope>NUCLEOTIDE SEQUENCE [LARGE SCALE GENOMIC DNA]</scope>
    <source>
        <strain evidence="1 2">CA1R205</strain>
    </source>
</reference>
<dbReference type="EMBL" id="JAERRF010000001">
    <property type="protein sequence ID" value="MBL1095504.1"/>
    <property type="molecule type" value="Genomic_DNA"/>
</dbReference>
<dbReference type="InterPro" id="IPR035948">
    <property type="entry name" value="YwqG-like_sf"/>
</dbReference>
<sequence length="251" mass="28264">MPDLTPYARSTVRLHPRRGTPGIRESHIGGPLWWPADEPWPDCAEHKDVNGKPQGPYPLVAIAQLTAADFPEAPFLPGTDLVQLLWCPEWHDQPHPEGWGQLCQLVWRRASDVTEPLADQPDPEEHWVYDEDMLPRPCVLRPERAVEYPWVEELADALREQLDEDHYRDTSVLSGWKLGGSMGWATTDMPSSLECGVCGQPLALFLQFDTYEDTDSEEDREPTGMTVGRASHAGLFICSADPTHPPSFFTQ</sequence>
<evidence type="ECO:0008006" key="3">
    <source>
        <dbReference type="Google" id="ProtNLM"/>
    </source>
</evidence>
<dbReference type="SUPFAM" id="SSF103032">
    <property type="entry name" value="Hypothetical protein YwqG"/>
    <property type="match status" value="1"/>
</dbReference>
<dbReference type="Proteomes" id="UP000634229">
    <property type="component" value="Unassembled WGS sequence"/>
</dbReference>
<evidence type="ECO:0000313" key="1">
    <source>
        <dbReference type="EMBL" id="MBL1095504.1"/>
    </source>
</evidence>
<dbReference type="Gene3D" id="2.30.320.10">
    <property type="entry name" value="YwqG-like"/>
    <property type="match status" value="1"/>
</dbReference>
<evidence type="ECO:0000313" key="2">
    <source>
        <dbReference type="Proteomes" id="UP000634229"/>
    </source>
</evidence>